<sequence length="113" mass="12503">MSDPASQLRIQDSKEKLQQAYSHAVSAKQSAESDFKQDQDAGLAGDQNFNTWTVQNAPAYHAALNNYQASKAAYDAALQHGDNEAYVAWNQKYREAVLGDNPARPDYDVLVEP</sequence>
<name>A0A1L7VTQ3_FUSPR</name>
<evidence type="ECO:0000313" key="2">
    <source>
        <dbReference type="EMBL" id="CZR43791.1"/>
    </source>
</evidence>
<dbReference type="Proteomes" id="UP000183971">
    <property type="component" value="Unassembled WGS sequence"/>
</dbReference>
<dbReference type="EMBL" id="FJOF01000007">
    <property type="protein sequence ID" value="CZR43791.1"/>
    <property type="molecule type" value="Genomic_DNA"/>
</dbReference>
<dbReference type="VEuPathDB" id="FungiDB:FPRO_07292"/>
<evidence type="ECO:0000256" key="1">
    <source>
        <dbReference type="SAM" id="MobiDB-lite"/>
    </source>
</evidence>
<dbReference type="GeneID" id="42052171"/>
<dbReference type="AlphaFoldDB" id="A0A1L7VTQ3"/>
<keyword evidence="3" id="KW-1185">Reference proteome</keyword>
<protein>
    <submittedName>
        <fullName evidence="2">Uncharacterized protein</fullName>
    </submittedName>
</protein>
<feature type="region of interest" description="Disordered" evidence="1">
    <location>
        <begin position="19"/>
        <end position="44"/>
    </location>
</feature>
<evidence type="ECO:0000313" key="3">
    <source>
        <dbReference type="Proteomes" id="UP000183971"/>
    </source>
</evidence>
<reference evidence="3" key="1">
    <citation type="journal article" date="2016" name="Genome Biol. Evol.">
        <title>Comparative 'omics' of the Fusarium fujikuroi species complex highlights differences in genetic potential and metabolite synthesis.</title>
        <authorList>
            <person name="Niehaus E.-M."/>
            <person name="Muensterkoetter M."/>
            <person name="Proctor R.H."/>
            <person name="Brown D.W."/>
            <person name="Sharon A."/>
            <person name="Idan Y."/>
            <person name="Oren-Young L."/>
            <person name="Sieber C.M."/>
            <person name="Novak O."/>
            <person name="Pencik A."/>
            <person name="Tarkowska D."/>
            <person name="Hromadova K."/>
            <person name="Freeman S."/>
            <person name="Maymon M."/>
            <person name="Elazar M."/>
            <person name="Youssef S.A."/>
            <person name="El-Shabrawy E.S.M."/>
            <person name="Shalaby A.B.A."/>
            <person name="Houterman P."/>
            <person name="Brock N.L."/>
            <person name="Burkhardt I."/>
            <person name="Tsavkelova E.A."/>
            <person name="Dickschat J.S."/>
            <person name="Galuszka P."/>
            <person name="Gueldener U."/>
            <person name="Tudzynski B."/>
        </authorList>
    </citation>
    <scope>NUCLEOTIDE SEQUENCE [LARGE SCALE GENOMIC DNA]</scope>
    <source>
        <strain evidence="3">ET1</strain>
    </source>
</reference>
<gene>
    <name evidence="2" type="ORF">FPRO_07292</name>
</gene>
<proteinExistence type="predicted"/>
<dbReference type="RefSeq" id="XP_031084382.1">
    <property type="nucleotide sequence ID" value="XM_031218533.1"/>
</dbReference>
<comment type="caution">
    <text evidence="2">The sequence shown here is derived from an EMBL/GenBank/DDBJ whole genome shotgun (WGS) entry which is preliminary data.</text>
</comment>
<accession>A0A1L7VTQ3</accession>
<organism evidence="2 3">
    <name type="scientific">Fusarium proliferatum (strain ET1)</name>
    <name type="common">Orchid endophyte fungus</name>
    <dbReference type="NCBI Taxonomy" id="1227346"/>
    <lineage>
        <taxon>Eukaryota</taxon>
        <taxon>Fungi</taxon>
        <taxon>Dikarya</taxon>
        <taxon>Ascomycota</taxon>
        <taxon>Pezizomycotina</taxon>
        <taxon>Sordariomycetes</taxon>
        <taxon>Hypocreomycetidae</taxon>
        <taxon>Hypocreales</taxon>
        <taxon>Nectriaceae</taxon>
        <taxon>Fusarium</taxon>
        <taxon>Fusarium fujikuroi species complex</taxon>
    </lineage>
</organism>